<name>A0ABU6GGX6_9BACL</name>
<comment type="caution">
    <text evidence="1">The sequence shown here is derived from an EMBL/GenBank/DDBJ whole genome shotgun (WGS) entry which is preliminary data.</text>
</comment>
<dbReference type="Gene3D" id="3.40.50.2000">
    <property type="entry name" value="Glycogen Phosphorylase B"/>
    <property type="match status" value="2"/>
</dbReference>
<evidence type="ECO:0000313" key="2">
    <source>
        <dbReference type="Proteomes" id="UP001344632"/>
    </source>
</evidence>
<keyword evidence="2" id="KW-1185">Reference proteome</keyword>
<dbReference type="EMBL" id="JARLKZ010000003">
    <property type="protein sequence ID" value="MEC0238968.1"/>
    <property type="molecule type" value="Genomic_DNA"/>
</dbReference>
<organism evidence="1 2">
    <name type="scientific">Paenibacillus dokdonensis</name>
    <dbReference type="NCBI Taxonomy" id="2567944"/>
    <lineage>
        <taxon>Bacteria</taxon>
        <taxon>Bacillati</taxon>
        <taxon>Bacillota</taxon>
        <taxon>Bacilli</taxon>
        <taxon>Bacillales</taxon>
        <taxon>Paenibacillaceae</taxon>
        <taxon>Paenibacillus</taxon>
    </lineage>
</organism>
<evidence type="ECO:0008006" key="3">
    <source>
        <dbReference type="Google" id="ProtNLM"/>
    </source>
</evidence>
<dbReference type="SUPFAM" id="SSF53756">
    <property type="entry name" value="UDP-Glycosyltransferase/glycogen phosphorylase"/>
    <property type="match status" value="1"/>
</dbReference>
<dbReference type="RefSeq" id="WP_326085844.1">
    <property type="nucleotide sequence ID" value="NZ_JARLKZ010000003.1"/>
</dbReference>
<reference evidence="1 2" key="1">
    <citation type="submission" date="2023-03" db="EMBL/GenBank/DDBJ databases">
        <title>Bacillus Genome Sequencing.</title>
        <authorList>
            <person name="Dunlap C."/>
        </authorList>
    </citation>
    <scope>NUCLEOTIDE SEQUENCE [LARGE SCALE GENOMIC DNA]</scope>
    <source>
        <strain evidence="1 2">BD-525</strain>
    </source>
</reference>
<accession>A0ABU6GGX6</accession>
<protein>
    <recommendedName>
        <fullName evidence="3">Glycosyl transferase family 1 domain-containing protein</fullName>
    </recommendedName>
</protein>
<evidence type="ECO:0000313" key="1">
    <source>
        <dbReference type="EMBL" id="MEC0238968.1"/>
    </source>
</evidence>
<proteinExistence type="predicted"/>
<gene>
    <name evidence="1" type="ORF">P4H66_03665</name>
</gene>
<sequence length="423" mass="47898">MKETLIVISDYVEGEPVVASVRFAGLMEYFKDRYELIVINDRNHGIHPSEFSVENYKYESVESVFTQSMRSEAKAIKWGFIRQLVENLLRNPWTLSAWRNYKYSKFKFDRKNAALYAKLDDLLASRKIAAVFVTVPDVYALYILDHIKRKSPHMQAVIEIRDIINHSIGKGNPKYVFRQAEQMISRLADGVIAVSEGIYQHYRIRNPQKEMELITNGYDENLFKDSDFMRLSGTSESILLVHIGSIYKGRNVGALMDGLDLFYRQTGIAVTLHIAGLLDRQAVEDIDRAEYSGPGVRIHIYGSMEHHKAVQLLKAANVAVILTHTRGSGFAIPGKTFEYIGACKPILAVTEDQELISLVQDRYGECAGHDPKAIATSLGQLIKNSYDFSGRHKYSRKLQAERILGFLSHITLDGGINMIGKEV</sequence>
<dbReference type="Proteomes" id="UP001344632">
    <property type="component" value="Unassembled WGS sequence"/>
</dbReference>